<evidence type="ECO:0000313" key="8">
    <source>
        <dbReference type="Proteomes" id="UP001331761"/>
    </source>
</evidence>
<protein>
    <recommendedName>
        <fullName evidence="9">GHMP kinase N-terminal domain-containing protein</fullName>
    </recommendedName>
</protein>
<accession>A0AAN8FM93</accession>
<proteinExistence type="predicted"/>
<dbReference type="Proteomes" id="UP001331761">
    <property type="component" value="Unassembled WGS sequence"/>
</dbReference>
<feature type="domain" description="GDP-fucose pyrophosphorylase" evidence="6">
    <location>
        <begin position="98"/>
        <end position="369"/>
    </location>
</feature>
<evidence type="ECO:0000256" key="1">
    <source>
        <dbReference type="ARBA" id="ARBA00022679"/>
    </source>
</evidence>
<evidence type="ECO:0000313" key="7">
    <source>
        <dbReference type="EMBL" id="KAK5981821.1"/>
    </source>
</evidence>
<dbReference type="InterPro" id="IPR036554">
    <property type="entry name" value="GHMP_kinase_C_sf"/>
</dbReference>
<keyword evidence="1" id="KW-0808">Transferase</keyword>
<keyword evidence="8" id="KW-1185">Reference proteome</keyword>
<evidence type="ECO:0000259" key="6">
    <source>
        <dbReference type="Pfam" id="PF07959"/>
    </source>
</evidence>
<evidence type="ECO:0000256" key="2">
    <source>
        <dbReference type="ARBA" id="ARBA00022741"/>
    </source>
</evidence>
<dbReference type="PANTHER" id="PTHR32463">
    <property type="entry name" value="L-FUCOSE KINASE"/>
    <property type="match status" value="1"/>
</dbReference>
<organism evidence="7 8">
    <name type="scientific">Trichostrongylus colubriformis</name>
    <name type="common">Black scour worm</name>
    <dbReference type="NCBI Taxonomy" id="6319"/>
    <lineage>
        <taxon>Eukaryota</taxon>
        <taxon>Metazoa</taxon>
        <taxon>Ecdysozoa</taxon>
        <taxon>Nematoda</taxon>
        <taxon>Chromadorea</taxon>
        <taxon>Rhabditida</taxon>
        <taxon>Rhabditina</taxon>
        <taxon>Rhabditomorpha</taxon>
        <taxon>Strongyloidea</taxon>
        <taxon>Trichostrongylidae</taxon>
        <taxon>Trichostrongylus</taxon>
    </lineage>
</organism>
<keyword evidence="4" id="KW-0067">ATP-binding</keyword>
<dbReference type="Pfam" id="PF00288">
    <property type="entry name" value="GHMP_kinases_N"/>
    <property type="match status" value="1"/>
</dbReference>
<feature type="domain" description="GHMP kinase N-terminal" evidence="5">
    <location>
        <begin position="612"/>
        <end position="691"/>
    </location>
</feature>
<dbReference type="SUPFAM" id="SSF54211">
    <property type="entry name" value="Ribosomal protein S5 domain 2-like"/>
    <property type="match status" value="1"/>
</dbReference>
<dbReference type="GO" id="GO:0042352">
    <property type="term" value="P:GDP-L-fucose salvage"/>
    <property type="evidence" value="ECO:0007669"/>
    <property type="project" value="TreeGrafter"/>
</dbReference>
<gene>
    <name evidence="7" type="ORF">GCK32_000346</name>
</gene>
<comment type="caution">
    <text evidence="7">The sequence shown here is derived from an EMBL/GenBank/DDBJ whole genome shotgun (WGS) entry which is preliminary data.</text>
</comment>
<dbReference type="InterPro" id="IPR020568">
    <property type="entry name" value="Ribosomal_Su5_D2-typ_SF"/>
</dbReference>
<name>A0AAN8FM93_TRICO</name>
<evidence type="ECO:0000259" key="5">
    <source>
        <dbReference type="Pfam" id="PF00288"/>
    </source>
</evidence>
<dbReference type="GO" id="GO:0050201">
    <property type="term" value="F:fucokinase activity"/>
    <property type="evidence" value="ECO:0007669"/>
    <property type="project" value="TreeGrafter"/>
</dbReference>
<dbReference type="InterPro" id="IPR012887">
    <property type="entry name" value="GDP_fucose_pyrophosphorylase"/>
</dbReference>
<dbReference type="Pfam" id="PF07959">
    <property type="entry name" value="Fucose_pyrophosphorylase"/>
    <property type="match status" value="1"/>
</dbReference>
<keyword evidence="2" id="KW-0547">Nucleotide-binding</keyword>
<evidence type="ECO:0000256" key="4">
    <source>
        <dbReference type="ARBA" id="ARBA00022840"/>
    </source>
</evidence>
<dbReference type="EMBL" id="WIXE01005871">
    <property type="protein sequence ID" value="KAK5981821.1"/>
    <property type="molecule type" value="Genomic_DNA"/>
</dbReference>
<dbReference type="InterPro" id="IPR006204">
    <property type="entry name" value="GHMP_kinase_N_dom"/>
</dbReference>
<dbReference type="Gene3D" id="3.30.230.120">
    <property type="match status" value="1"/>
</dbReference>
<dbReference type="InterPro" id="IPR052203">
    <property type="entry name" value="GHMP_Kinase-Related"/>
</dbReference>
<dbReference type="AlphaFoldDB" id="A0AAN8FM93"/>
<dbReference type="GO" id="GO:0005524">
    <property type="term" value="F:ATP binding"/>
    <property type="evidence" value="ECO:0007669"/>
    <property type="project" value="UniProtKB-KW"/>
</dbReference>
<dbReference type="PANTHER" id="PTHR32463:SF0">
    <property type="entry name" value="L-FUCOSE KINASE"/>
    <property type="match status" value="1"/>
</dbReference>
<dbReference type="SUPFAM" id="SSF55060">
    <property type="entry name" value="GHMP Kinase, C-terminal domain"/>
    <property type="match status" value="1"/>
</dbReference>
<evidence type="ECO:0000256" key="3">
    <source>
        <dbReference type="ARBA" id="ARBA00022777"/>
    </source>
</evidence>
<reference evidence="7 8" key="1">
    <citation type="submission" date="2019-10" db="EMBL/GenBank/DDBJ databases">
        <title>Assembly and Annotation for the nematode Trichostrongylus colubriformis.</title>
        <authorList>
            <person name="Martin J."/>
        </authorList>
    </citation>
    <scope>NUCLEOTIDE SEQUENCE [LARGE SCALE GENOMIC DNA]</scope>
    <source>
        <strain evidence="7">G859</strain>
        <tissue evidence="7">Whole worm</tissue>
    </source>
</reference>
<keyword evidence="3" id="KW-0418">Kinase</keyword>
<sequence length="868" mass="96081">MENFAQKTPGIQLFKLMENPTRWDAVIVSIRSNQNREDVQTEMQFLQDCGVFEATSLSVVADPCDDVGSAGSALNALLSTAERLCAERGLSVLKESLLESSKVLILLLGASKEFLPLGAAFLRSLKVDECPWIVPDYPIVHSIRNVNELAASCDYGVWICGTDALWKTASANKLTLKSDEIAAFCFKGSSQQTSTHGIYELDGEDVVRSLHYRCYSSEDSPSVVLALLYFPPSLSTRFLSLHSVYPISRSTYYGVDSGSLRLKLSLFFDVIMSTCLPESEFVSTHLVTNKSDSNLNLLEQSRREIWKRFHHCQCRAYCVSLVQYEYLGELQRLSNVVTEQEVIVNLQNLILSRISTMILNDAQDCSTSLLKTLMAINSNFVEFKIDILGKLESWCAQSVPHCSRALMMTAEYLAMLAHGRGGLRSGPAANPAFTGVFKSIRMNPEGNHVHELFRIVKEKWLRNETEMIRAARHLEAAAQIYIQHSVEEICQKYFIAIPEKVQNVIPESVAVEAAARVDLFGGWLDTPPITLYARPSAVVNMAVLVDGRKPISCRIRRGIVNGITIKSGETLILLSSSYDIYEFHNKPGHPGALVSACLVCVGIPNSPEDDLIETLESKFNTASLEIECTSRLPHGSGLGTSSILAAAIIKTLGLSSGYRYSEKSICHAVLMVEQLLTTGGGWQDQVGCLYPGIKKGFISETDGSVEVERIDVTESFEKEINRRMMLIYTGKTRLAKNLLQEAIRGWYSGGPIRKVIATLETNVCHFVNSLKEGRMPCELIEVYYRAKKVLATGCEPEIVTSLISQLKRANLIETAWLAGAGGGGFLYVWAKNGIEVKQMQTFVSRYGTEEMTVHTVTVDDSPIIESIS</sequence>
<evidence type="ECO:0008006" key="9">
    <source>
        <dbReference type="Google" id="ProtNLM"/>
    </source>
</evidence>